<accession>A0A1W1UA87</accession>
<organism evidence="8 9">
    <name type="scientific">Deinococcus hopiensis KR-140</name>
    <dbReference type="NCBI Taxonomy" id="695939"/>
    <lineage>
        <taxon>Bacteria</taxon>
        <taxon>Thermotogati</taxon>
        <taxon>Deinococcota</taxon>
        <taxon>Deinococci</taxon>
        <taxon>Deinococcales</taxon>
        <taxon>Deinococcaceae</taxon>
        <taxon>Deinococcus</taxon>
    </lineage>
</organism>
<gene>
    <name evidence="8" type="ORF">SAMN00790413_03885</name>
</gene>
<feature type="transmembrane region" description="Helical" evidence="6">
    <location>
        <begin position="40"/>
        <end position="59"/>
    </location>
</feature>
<evidence type="ECO:0000256" key="3">
    <source>
        <dbReference type="ARBA" id="ARBA00022692"/>
    </source>
</evidence>
<protein>
    <submittedName>
        <fullName evidence="8">Uncharacterized membrane protein YdjX, TVP38/TMEM64 family, SNARE-associated domain</fullName>
    </submittedName>
</protein>
<dbReference type="OrthoDB" id="5198750at2"/>
<name>A0A1W1UA87_9DEIO</name>
<evidence type="ECO:0000256" key="1">
    <source>
        <dbReference type="ARBA" id="ARBA00004651"/>
    </source>
</evidence>
<evidence type="ECO:0000313" key="9">
    <source>
        <dbReference type="Proteomes" id="UP000192582"/>
    </source>
</evidence>
<dbReference type="PANTHER" id="PTHR42709:SF6">
    <property type="entry name" value="UNDECAPRENYL PHOSPHATE TRANSPORTER A"/>
    <property type="match status" value="1"/>
</dbReference>
<evidence type="ECO:0000256" key="6">
    <source>
        <dbReference type="SAM" id="Phobius"/>
    </source>
</evidence>
<evidence type="ECO:0000313" key="8">
    <source>
        <dbReference type="EMBL" id="SMB77731.1"/>
    </source>
</evidence>
<keyword evidence="2" id="KW-1003">Cell membrane</keyword>
<dbReference type="Pfam" id="PF09335">
    <property type="entry name" value="VTT_dom"/>
    <property type="match status" value="1"/>
</dbReference>
<proteinExistence type="predicted"/>
<evidence type="ECO:0000256" key="2">
    <source>
        <dbReference type="ARBA" id="ARBA00022475"/>
    </source>
</evidence>
<feature type="domain" description="VTT" evidence="7">
    <location>
        <begin position="59"/>
        <end position="174"/>
    </location>
</feature>
<feature type="transmembrane region" description="Helical" evidence="6">
    <location>
        <begin position="122"/>
        <end position="144"/>
    </location>
</feature>
<evidence type="ECO:0000259" key="7">
    <source>
        <dbReference type="Pfam" id="PF09335"/>
    </source>
</evidence>
<comment type="subcellular location">
    <subcellularLocation>
        <location evidence="1">Cell membrane</location>
        <topology evidence="1">Multi-pass membrane protein</topology>
    </subcellularLocation>
</comment>
<dbReference type="InterPro" id="IPR032816">
    <property type="entry name" value="VTT_dom"/>
</dbReference>
<feature type="transmembrane region" description="Helical" evidence="6">
    <location>
        <begin position="183"/>
        <end position="203"/>
    </location>
</feature>
<sequence length="216" mass="22714">MKQLGILVSAFLFFFLALFVIVEALHVPLLTDPTPLLQHSVYSAPLSVSLLIADVVLPVPSSLIMVANGALYGTVIGAALSLLGTIGATLLGYFLGKRGSPFLTRHIPLHARETSQQLLQRWGLLAIIITRPVPLLAETTAILAGTSGLRWTSVMLAAAAGALPAAILYAAAGAATLKLQSSAIIFAAVLAIAGVVWMAGYVLQRHLTQRARTRTS</sequence>
<keyword evidence="3 6" id="KW-0812">Transmembrane</keyword>
<keyword evidence="4 6" id="KW-1133">Transmembrane helix</keyword>
<evidence type="ECO:0000256" key="5">
    <source>
        <dbReference type="ARBA" id="ARBA00023136"/>
    </source>
</evidence>
<keyword evidence="9" id="KW-1185">Reference proteome</keyword>
<keyword evidence="5 6" id="KW-0472">Membrane</keyword>
<feature type="transmembrane region" description="Helical" evidence="6">
    <location>
        <begin position="156"/>
        <end position="177"/>
    </location>
</feature>
<reference evidence="8 9" key="1">
    <citation type="submission" date="2017-04" db="EMBL/GenBank/DDBJ databases">
        <authorList>
            <person name="Afonso C.L."/>
            <person name="Miller P.J."/>
            <person name="Scott M.A."/>
            <person name="Spackman E."/>
            <person name="Goraichik I."/>
            <person name="Dimitrov K.M."/>
            <person name="Suarez D.L."/>
            <person name="Swayne D.E."/>
        </authorList>
    </citation>
    <scope>NUCLEOTIDE SEQUENCE [LARGE SCALE GENOMIC DNA]</scope>
    <source>
        <strain evidence="8 9">KR-140</strain>
    </source>
</reference>
<dbReference type="AlphaFoldDB" id="A0A1W1UA87"/>
<feature type="transmembrane region" description="Helical" evidence="6">
    <location>
        <begin position="71"/>
        <end position="95"/>
    </location>
</feature>
<dbReference type="PANTHER" id="PTHR42709">
    <property type="entry name" value="ALKALINE PHOSPHATASE LIKE PROTEIN"/>
    <property type="match status" value="1"/>
</dbReference>
<dbReference type="GO" id="GO:0005886">
    <property type="term" value="C:plasma membrane"/>
    <property type="evidence" value="ECO:0007669"/>
    <property type="project" value="UniProtKB-SubCell"/>
</dbReference>
<dbReference type="Proteomes" id="UP000192582">
    <property type="component" value="Unassembled WGS sequence"/>
</dbReference>
<dbReference type="EMBL" id="FWWU01000001">
    <property type="protein sequence ID" value="SMB77731.1"/>
    <property type="molecule type" value="Genomic_DNA"/>
</dbReference>
<dbReference type="STRING" id="695939.SAMN00790413_03885"/>
<dbReference type="InterPro" id="IPR051311">
    <property type="entry name" value="DedA_domain"/>
</dbReference>
<evidence type="ECO:0000256" key="4">
    <source>
        <dbReference type="ARBA" id="ARBA00022989"/>
    </source>
</evidence>